<evidence type="ECO:0000259" key="5">
    <source>
        <dbReference type="PROSITE" id="PS51063"/>
    </source>
</evidence>
<dbReference type="InterPro" id="IPR014710">
    <property type="entry name" value="RmlC-like_jellyroll"/>
</dbReference>
<dbReference type="InterPro" id="IPR036390">
    <property type="entry name" value="WH_DNA-bd_sf"/>
</dbReference>
<protein>
    <submittedName>
        <fullName evidence="6">Crp/Fnr family transcriptional regulator</fullName>
    </submittedName>
</protein>
<keyword evidence="2" id="KW-0238">DNA-binding</keyword>
<evidence type="ECO:0000259" key="4">
    <source>
        <dbReference type="PROSITE" id="PS50042"/>
    </source>
</evidence>
<keyword evidence="7" id="KW-1185">Reference proteome</keyword>
<keyword evidence="3" id="KW-0804">Transcription</keyword>
<comment type="caution">
    <text evidence="6">The sequence shown here is derived from an EMBL/GenBank/DDBJ whole genome shotgun (WGS) entry which is preliminary data.</text>
</comment>
<dbReference type="RefSeq" id="WP_261499770.1">
    <property type="nucleotide sequence ID" value="NZ_JAODYH010000004.1"/>
</dbReference>
<name>A0ABT2PKB0_9BURK</name>
<dbReference type="InterPro" id="IPR018490">
    <property type="entry name" value="cNMP-bd_dom_sf"/>
</dbReference>
<proteinExistence type="predicted"/>
<evidence type="ECO:0000313" key="6">
    <source>
        <dbReference type="EMBL" id="MCT9810663.1"/>
    </source>
</evidence>
<feature type="domain" description="HTH crp-type" evidence="5">
    <location>
        <begin position="157"/>
        <end position="230"/>
    </location>
</feature>
<evidence type="ECO:0000313" key="7">
    <source>
        <dbReference type="Proteomes" id="UP001525968"/>
    </source>
</evidence>
<dbReference type="Gene3D" id="2.60.120.10">
    <property type="entry name" value="Jelly Rolls"/>
    <property type="match status" value="1"/>
</dbReference>
<dbReference type="InterPro" id="IPR000595">
    <property type="entry name" value="cNMP-bd_dom"/>
</dbReference>
<evidence type="ECO:0000256" key="2">
    <source>
        <dbReference type="ARBA" id="ARBA00023125"/>
    </source>
</evidence>
<dbReference type="SUPFAM" id="SSF46785">
    <property type="entry name" value="Winged helix' DNA-binding domain"/>
    <property type="match status" value="1"/>
</dbReference>
<feature type="domain" description="Cyclic nucleotide-binding" evidence="4">
    <location>
        <begin position="23"/>
        <end position="126"/>
    </location>
</feature>
<gene>
    <name evidence="6" type="ORF">N0K08_08460</name>
</gene>
<dbReference type="PROSITE" id="PS51063">
    <property type="entry name" value="HTH_CRP_2"/>
    <property type="match status" value="1"/>
</dbReference>
<dbReference type="EMBL" id="JAODYH010000004">
    <property type="protein sequence ID" value="MCT9810663.1"/>
    <property type="molecule type" value="Genomic_DNA"/>
</dbReference>
<dbReference type="InterPro" id="IPR036388">
    <property type="entry name" value="WH-like_DNA-bd_sf"/>
</dbReference>
<dbReference type="Proteomes" id="UP001525968">
    <property type="component" value="Unassembled WGS sequence"/>
</dbReference>
<evidence type="ECO:0000256" key="1">
    <source>
        <dbReference type="ARBA" id="ARBA00023015"/>
    </source>
</evidence>
<dbReference type="PANTHER" id="PTHR24567">
    <property type="entry name" value="CRP FAMILY TRANSCRIPTIONAL REGULATORY PROTEIN"/>
    <property type="match status" value="1"/>
</dbReference>
<accession>A0ABT2PKB0</accession>
<organism evidence="6 7">
    <name type="scientific">Acidovorax bellezanensis</name>
    <dbReference type="NCBI Taxonomy" id="2976702"/>
    <lineage>
        <taxon>Bacteria</taxon>
        <taxon>Pseudomonadati</taxon>
        <taxon>Pseudomonadota</taxon>
        <taxon>Betaproteobacteria</taxon>
        <taxon>Burkholderiales</taxon>
        <taxon>Comamonadaceae</taxon>
        <taxon>Acidovorax</taxon>
    </lineage>
</organism>
<dbReference type="Gene3D" id="1.10.10.10">
    <property type="entry name" value="Winged helix-like DNA-binding domain superfamily/Winged helix DNA-binding domain"/>
    <property type="match status" value="1"/>
</dbReference>
<sequence length="242" mass="26542">MSQVLVPVETLALIHHALRSCELFRDWPEITLDRIARIAHLERYDRGTEVLAQDRQRRELLLVVSGCLETSGLNAGGTKFLLALLGPGDVVGLIRLLKAVPLVYNYHAHEDTMLVHLPSEALAAILDETPLLWKDVAMLALKRQSESIAAMQRRALGHLQQGLAQILVQLAGWYGQPVDAGPALRLKTSQSDLASMLSVSRQTMNKELRLLAQQGAVAADYGSLTIRDLPLLRRIAEGAAAP</sequence>
<dbReference type="Pfam" id="PF13545">
    <property type="entry name" value="HTH_Crp_2"/>
    <property type="match status" value="1"/>
</dbReference>
<reference evidence="6 7" key="1">
    <citation type="submission" date="2022-09" db="EMBL/GenBank/DDBJ databases">
        <title>Draft genome of isolate Be4.</title>
        <authorList>
            <person name="Sanchez-Castro I."/>
            <person name="Martinez-Rodriguez P."/>
            <person name="Descostes M."/>
            <person name="Merroun M."/>
        </authorList>
    </citation>
    <scope>NUCLEOTIDE SEQUENCE [LARGE SCALE GENOMIC DNA]</scope>
    <source>
        <strain evidence="6 7">Be4</strain>
    </source>
</reference>
<dbReference type="PROSITE" id="PS50042">
    <property type="entry name" value="CNMP_BINDING_3"/>
    <property type="match status" value="1"/>
</dbReference>
<dbReference type="CDD" id="cd00038">
    <property type="entry name" value="CAP_ED"/>
    <property type="match status" value="1"/>
</dbReference>
<evidence type="ECO:0000256" key="3">
    <source>
        <dbReference type="ARBA" id="ARBA00023163"/>
    </source>
</evidence>
<dbReference type="SMART" id="SM00100">
    <property type="entry name" value="cNMP"/>
    <property type="match status" value="1"/>
</dbReference>
<dbReference type="InterPro" id="IPR012318">
    <property type="entry name" value="HTH_CRP"/>
</dbReference>
<keyword evidence="1" id="KW-0805">Transcription regulation</keyword>
<dbReference type="PANTHER" id="PTHR24567:SF26">
    <property type="entry name" value="REGULATORY PROTEIN YEIL"/>
    <property type="match status" value="1"/>
</dbReference>
<dbReference type="SUPFAM" id="SSF51206">
    <property type="entry name" value="cAMP-binding domain-like"/>
    <property type="match status" value="1"/>
</dbReference>
<dbReference type="InterPro" id="IPR050397">
    <property type="entry name" value="Env_Response_Regulators"/>
</dbReference>
<dbReference type="Pfam" id="PF00027">
    <property type="entry name" value="cNMP_binding"/>
    <property type="match status" value="1"/>
</dbReference>